<reference evidence="3" key="1">
    <citation type="submission" date="2023-09" db="EMBL/GenBank/DDBJ databases">
        <title>Demequina sp. a novel bacteria isolated from Capsicum annuum.</title>
        <authorList>
            <person name="Humaira Z."/>
            <person name="Lee J."/>
            <person name="Cho D."/>
        </authorList>
    </citation>
    <scope>NUCLEOTIDE SEQUENCE</scope>
    <source>
        <strain evidence="3">PMTSA13</strain>
    </source>
</reference>
<dbReference type="InterPro" id="IPR011991">
    <property type="entry name" value="ArsR-like_HTH"/>
</dbReference>
<dbReference type="InterPro" id="IPR043129">
    <property type="entry name" value="ATPase_NBD"/>
</dbReference>
<dbReference type="RefSeq" id="WP_313543178.1">
    <property type="nucleotide sequence ID" value="NZ_CP134880.1"/>
</dbReference>
<comment type="similarity">
    <text evidence="1">Belongs to the ROK (NagC/XylR) family.</text>
</comment>
<evidence type="ECO:0000313" key="3">
    <source>
        <dbReference type="EMBL" id="WNM27229.1"/>
    </source>
</evidence>
<accession>A0AA96FCP9</accession>
<name>A0AA96FCP9_9MICO</name>
<dbReference type="SUPFAM" id="SSF53067">
    <property type="entry name" value="Actin-like ATPase domain"/>
    <property type="match status" value="1"/>
</dbReference>
<evidence type="ECO:0000256" key="1">
    <source>
        <dbReference type="ARBA" id="ARBA00006479"/>
    </source>
</evidence>
<dbReference type="SMART" id="SM00418">
    <property type="entry name" value="HTH_ARSR"/>
    <property type="match status" value="1"/>
</dbReference>
<dbReference type="Gene3D" id="1.10.10.10">
    <property type="entry name" value="Winged helix-like DNA-binding domain superfamily/Winged helix DNA-binding domain"/>
    <property type="match status" value="1"/>
</dbReference>
<dbReference type="InterPro" id="IPR036390">
    <property type="entry name" value="WH_DNA-bd_sf"/>
</dbReference>
<dbReference type="SUPFAM" id="SSF46785">
    <property type="entry name" value="Winged helix' DNA-binding domain"/>
    <property type="match status" value="1"/>
</dbReference>
<dbReference type="Proteomes" id="UP001303408">
    <property type="component" value="Chromosome"/>
</dbReference>
<dbReference type="InterPro" id="IPR000600">
    <property type="entry name" value="ROK"/>
</dbReference>
<sequence>MSQRTGAKSPSFSEGVDAITRRLVAAMRDGSQLTITDLARALDLSRTTVGARVRDLTEQGVLVAREAPSSSPGRPSTRYSLRLDDALLVAVDLGARHGRVAIADLTGAIIDARALAADLTEGPERGVGIVIAEIDALLAENGRTRREIAAACIGLPGPVEHETGRPVSPPIMPGWNGYDVAGHVGHELGAPVLVDNDVNIMAVGEHTTAWRDVDNLLLVKAATGIGAGVIADGILVRGDHGSAGDIGHMQVPRAEGTACRCGQTGCVEAIAGAPAIARDLGVTHLHPLPHVAIAESAARGDAETARRLRDAGRALGEVIAVAVSVLNPEVVVIGGELARASDSLLAGIRETVHARSTGVASTSLQIVPSRVRELAGVIGAARLAQELVLGLAPAPAYLVRTPSTF</sequence>
<dbReference type="InterPro" id="IPR036388">
    <property type="entry name" value="WH-like_DNA-bd_sf"/>
</dbReference>
<dbReference type="InterPro" id="IPR001845">
    <property type="entry name" value="HTH_ArsR_DNA-bd_dom"/>
</dbReference>
<organism evidence="3">
    <name type="scientific">Demequina capsici</name>
    <dbReference type="NCBI Taxonomy" id="3075620"/>
    <lineage>
        <taxon>Bacteria</taxon>
        <taxon>Bacillati</taxon>
        <taxon>Actinomycetota</taxon>
        <taxon>Actinomycetes</taxon>
        <taxon>Micrococcales</taxon>
        <taxon>Demequinaceae</taxon>
        <taxon>Demequina</taxon>
    </lineage>
</organism>
<dbReference type="GO" id="GO:0003700">
    <property type="term" value="F:DNA-binding transcription factor activity"/>
    <property type="evidence" value="ECO:0007669"/>
    <property type="project" value="InterPro"/>
</dbReference>
<dbReference type="PANTHER" id="PTHR18964:SF173">
    <property type="entry name" value="GLUCOKINASE"/>
    <property type="match status" value="1"/>
</dbReference>
<dbReference type="PANTHER" id="PTHR18964">
    <property type="entry name" value="ROK (REPRESSOR, ORF, KINASE) FAMILY"/>
    <property type="match status" value="1"/>
</dbReference>
<dbReference type="CDD" id="cd00090">
    <property type="entry name" value="HTH_ARSR"/>
    <property type="match status" value="1"/>
</dbReference>
<gene>
    <name evidence="3" type="ORF">RN607_13645</name>
</gene>
<evidence type="ECO:0000259" key="2">
    <source>
        <dbReference type="SMART" id="SM00418"/>
    </source>
</evidence>
<dbReference type="EMBL" id="CP134880">
    <property type="protein sequence ID" value="WNM27229.1"/>
    <property type="molecule type" value="Genomic_DNA"/>
</dbReference>
<dbReference type="Pfam" id="PF13412">
    <property type="entry name" value="HTH_24"/>
    <property type="match status" value="1"/>
</dbReference>
<dbReference type="KEGG" id="dcp:RN607_13645"/>
<proteinExistence type="inferred from homology"/>
<dbReference type="Pfam" id="PF00480">
    <property type="entry name" value="ROK"/>
    <property type="match status" value="1"/>
</dbReference>
<dbReference type="Gene3D" id="3.30.420.40">
    <property type="match status" value="2"/>
</dbReference>
<dbReference type="AlphaFoldDB" id="A0AA96FCP9"/>
<protein>
    <submittedName>
        <fullName evidence="3">ROK family transcriptional regulator</fullName>
    </submittedName>
</protein>
<feature type="domain" description="HTH arsR-type" evidence="2">
    <location>
        <begin position="14"/>
        <end position="92"/>
    </location>
</feature>